<evidence type="ECO:0000259" key="3">
    <source>
        <dbReference type="PROSITE" id="PS50157"/>
    </source>
</evidence>
<evidence type="ECO:0000256" key="2">
    <source>
        <dbReference type="SAM" id="MobiDB-lite"/>
    </source>
</evidence>
<comment type="caution">
    <text evidence="4">The sequence shown here is derived from an EMBL/GenBank/DDBJ whole genome shotgun (WGS) entry which is preliminary data.</text>
</comment>
<dbReference type="Proteomes" id="UP001334248">
    <property type="component" value="Unassembled WGS sequence"/>
</dbReference>
<accession>A0ABR0S3P7</accession>
<feature type="region of interest" description="Disordered" evidence="2">
    <location>
        <begin position="329"/>
        <end position="379"/>
    </location>
</feature>
<evidence type="ECO:0000313" key="4">
    <source>
        <dbReference type="EMBL" id="KAK5947088.1"/>
    </source>
</evidence>
<reference evidence="4 5" key="1">
    <citation type="journal article" date="2023" name="Res Sq">
        <title>Genomic and morphological characterization of Knufia obscura isolated from the Mars 2020 spacecraft assembly facility.</title>
        <authorList>
            <person name="Chander A.M."/>
            <person name="Teixeira M.M."/>
            <person name="Singh N.K."/>
            <person name="Williams M.P."/>
            <person name="Parker C.W."/>
            <person name="Leo P."/>
            <person name="Stajich J.E."/>
            <person name="Torok T."/>
            <person name="Tighe S."/>
            <person name="Mason C.E."/>
            <person name="Venkateswaran K."/>
        </authorList>
    </citation>
    <scope>NUCLEOTIDE SEQUENCE [LARGE SCALE GENOMIC DNA]</scope>
    <source>
        <strain evidence="4 5">CCFEE 5817</strain>
    </source>
</reference>
<keyword evidence="1" id="KW-0863">Zinc-finger</keyword>
<dbReference type="EMBL" id="JAVHJV010000001">
    <property type="protein sequence ID" value="KAK5947088.1"/>
    <property type="molecule type" value="Genomic_DNA"/>
</dbReference>
<feature type="compositionally biased region" description="Basic and acidic residues" evidence="2">
    <location>
        <begin position="348"/>
        <end position="379"/>
    </location>
</feature>
<organism evidence="4 5">
    <name type="scientific">Knufia obscura</name>
    <dbReference type="NCBI Taxonomy" id="1635080"/>
    <lineage>
        <taxon>Eukaryota</taxon>
        <taxon>Fungi</taxon>
        <taxon>Dikarya</taxon>
        <taxon>Ascomycota</taxon>
        <taxon>Pezizomycotina</taxon>
        <taxon>Eurotiomycetes</taxon>
        <taxon>Chaetothyriomycetidae</taxon>
        <taxon>Chaetothyriales</taxon>
        <taxon>Trichomeriaceae</taxon>
        <taxon>Knufia</taxon>
    </lineage>
</organism>
<evidence type="ECO:0000313" key="5">
    <source>
        <dbReference type="Proteomes" id="UP001334248"/>
    </source>
</evidence>
<keyword evidence="1" id="KW-0479">Metal-binding</keyword>
<protein>
    <recommendedName>
        <fullName evidence="3">C2H2-type domain-containing protein</fullName>
    </recommendedName>
</protein>
<keyword evidence="5" id="KW-1185">Reference proteome</keyword>
<feature type="compositionally biased region" description="Acidic residues" evidence="2">
    <location>
        <begin position="82"/>
        <end position="97"/>
    </location>
</feature>
<name>A0ABR0S3P7_9EURO</name>
<feature type="region of interest" description="Disordered" evidence="2">
    <location>
        <begin position="1"/>
        <end position="23"/>
    </location>
</feature>
<dbReference type="PROSITE" id="PS00028">
    <property type="entry name" value="ZINC_FINGER_C2H2_1"/>
    <property type="match status" value="1"/>
</dbReference>
<feature type="region of interest" description="Disordered" evidence="2">
    <location>
        <begin position="39"/>
        <end position="128"/>
    </location>
</feature>
<dbReference type="PROSITE" id="PS50157">
    <property type="entry name" value="ZINC_FINGER_C2H2_2"/>
    <property type="match status" value="1"/>
</dbReference>
<feature type="compositionally biased region" description="Polar residues" evidence="2">
    <location>
        <begin position="329"/>
        <end position="347"/>
    </location>
</feature>
<feature type="region of interest" description="Disordered" evidence="2">
    <location>
        <begin position="187"/>
        <end position="234"/>
    </location>
</feature>
<evidence type="ECO:0000256" key="1">
    <source>
        <dbReference type="PROSITE-ProRule" id="PRU00042"/>
    </source>
</evidence>
<sequence length="379" mass="41315">MSLSATNTTHRVHRRKSVNASASSTAQAAIAAALRENGDASAVPLPTHRRGAGSKKNSESHSMNIRPSMHSYFGPGGVADSVEQDTFEDMSMDEETGSNDKDTKNRNRRASEGSHLVKGNSKKSELRCDTCGKGYKHSSCLTKHMWEHDPAWAVTSKLLISKHQQVQLLEAASVLCNMNTETTAELPDMDVPHIDPSEASSASPLYSGSSEMQDEVSSVETTPPPMSDEYHVPDLKRYSAGSTGFSRSYRSAASSSFVDSVLSPALFPQRLSGVDFRPTTSGTDDGNLAAATAGLNFSGTPKTKPSLGNDIPPVPPLPEQYQSYSKSASLNNMHNPFHVQTPSLSHQLSDERNYYKADRDERPDHPQHEEEEGMFRMDQ</sequence>
<feature type="domain" description="C2H2-type" evidence="3">
    <location>
        <begin position="126"/>
        <end position="148"/>
    </location>
</feature>
<dbReference type="RefSeq" id="XP_064735178.1">
    <property type="nucleotide sequence ID" value="XM_064869681.1"/>
</dbReference>
<gene>
    <name evidence="4" type="ORF">PMZ80_001234</name>
</gene>
<feature type="compositionally biased region" description="Low complexity" evidence="2">
    <location>
        <begin position="197"/>
        <end position="211"/>
    </location>
</feature>
<dbReference type="InterPro" id="IPR013087">
    <property type="entry name" value="Znf_C2H2_type"/>
</dbReference>
<feature type="compositionally biased region" description="Basic and acidic residues" evidence="2">
    <location>
        <begin position="98"/>
        <end position="112"/>
    </location>
</feature>
<dbReference type="GeneID" id="89994683"/>
<proteinExistence type="predicted"/>
<keyword evidence="1" id="KW-0862">Zinc</keyword>